<keyword evidence="7" id="KW-0902">Two-component regulatory system</keyword>
<evidence type="ECO:0000256" key="2">
    <source>
        <dbReference type="ARBA" id="ARBA00004370"/>
    </source>
</evidence>
<dbReference type="CDD" id="cd00082">
    <property type="entry name" value="HisKA"/>
    <property type="match status" value="1"/>
</dbReference>
<evidence type="ECO:0000256" key="4">
    <source>
        <dbReference type="ARBA" id="ARBA00022553"/>
    </source>
</evidence>
<keyword evidence="8 9" id="KW-0472">Membrane</keyword>
<dbReference type="Gene3D" id="3.30.565.10">
    <property type="entry name" value="Histidine kinase-like ATPase, C-terminal domain"/>
    <property type="match status" value="1"/>
</dbReference>
<evidence type="ECO:0000259" key="10">
    <source>
        <dbReference type="PROSITE" id="PS50109"/>
    </source>
</evidence>
<dbReference type="SUPFAM" id="SSF47384">
    <property type="entry name" value="Homodimeric domain of signal transducing histidine kinase"/>
    <property type="match status" value="1"/>
</dbReference>
<dbReference type="Gene3D" id="3.30.450.20">
    <property type="entry name" value="PAS domain"/>
    <property type="match status" value="1"/>
</dbReference>
<dbReference type="GO" id="GO:0000155">
    <property type="term" value="F:phosphorelay sensor kinase activity"/>
    <property type="evidence" value="ECO:0007669"/>
    <property type="project" value="InterPro"/>
</dbReference>
<dbReference type="Pfam" id="PF02518">
    <property type="entry name" value="HATPase_c"/>
    <property type="match status" value="1"/>
</dbReference>
<evidence type="ECO:0000313" key="13">
    <source>
        <dbReference type="Proteomes" id="UP000076882"/>
    </source>
</evidence>
<dbReference type="EC" id="2.7.13.3" evidence="3"/>
<comment type="subcellular location">
    <subcellularLocation>
        <location evidence="2">Membrane</location>
    </subcellularLocation>
</comment>
<evidence type="ECO:0000256" key="8">
    <source>
        <dbReference type="ARBA" id="ARBA00023136"/>
    </source>
</evidence>
<dbReference type="Proteomes" id="UP000094892">
    <property type="component" value="Unassembled WGS sequence"/>
</dbReference>
<evidence type="ECO:0000313" key="12">
    <source>
        <dbReference type="EMBL" id="ODO60792.1"/>
    </source>
</evidence>
<dbReference type="InterPro" id="IPR005467">
    <property type="entry name" value="His_kinase_dom"/>
</dbReference>
<dbReference type="SUPFAM" id="SSF55874">
    <property type="entry name" value="ATPase domain of HSP90 chaperone/DNA topoisomerase II/histidine kinase"/>
    <property type="match status" value="1"/>
</dbReference>
<evidence type="ECO:0000256" key="6">
    <source>
        <dbReference type="ARBA" id="ARBA00022777"/>
    </source>
</evidence>
<dbReference type="GO" id="GO:0016036">
    <property type="term" value="P:cellular response to phosphate starvation"/>
    <property type="evidence" value="ECO:0007669"/>
    <property type="project" value="TreeGrafter"/>
</dbReference>
<evidence type="ECO:0000256" key="5">
    <source>
        <dbReference type="ARBA" id="ARBA00022679"/>
    </source>
</evidence>
<dbReference type="CDD" id="cd00075">
    <property type="entry name" value="HATPase"/>
    <property type="match status" value="1"/>
</dbReference>
<dbReference type="GO" id="GO:0004721">
    <property type="term" value="F:phosphoprotein phosphatase activity"/>
    <property type="evidence" value="ECO:0007669"/>
    <property type="project" value="TreeGrafter"/>
</dbReference>
<dbReference type="FunFam" id="1.10.287.130:FF:000001">
    <property type="entry name" value="Two-component sensor histidine kinase"/>
    <property type="match status" value="1"/>
</dbReference>
<dbReference type="AlphaFoldDB" id="A0A165DXD9"/>
<dbReference type="PANTHER" id="PTHR45453">
    <property type="entry name" value="PHOSPHATE REGULON SENSOR PROTEIN PHOR"/>
    <property type="match status" value="1"/>
</dbReference>
<keyword evidence="5 12" id="KW-0808">Transferase</keyword>
<keyword evidence="6 12" id="KW-0418">Kinase</keyword>
<dbReference type="FunFam" id="3.30.565.10:FF:000006">
    <property type="entry name" value="Sensor histidine kinase WalK"/>
    <property type="match status" value="1"/>
</dbReference>
<dbReference type="PROSITE" id="PS50109">
    <property type="entry name" value="HIS_KIN"/>
    <property type="match status" value="1"/>
</dbReference>
<gene>
    <name evidence="12" type="primary">phoR</name>
    <name evidence="11" type="ORF">Lp19_2148</name>
    <name evidence="12" type="ORF">LPJSA22_00739</name>
</gene>
<dbReference type="SMART" id="SM00387">
    <property type="entry name" value="HATPase_c"/>
    <property type="match status" value="1"/>
</dbReference>
<feature type="transmembrane region" description="Helical" evidence="9">
    <location>
        <begin position="20"/>
        <end position="40"/>
    </location>
</feature>
<accession>A0A165DXD9</accession>
<evidence type="ECO:0000256" key="1">
    <source>
        <dbReference type="ARBA" id="ARBA00000085"/>
    </source>
</evidence>
<keyword evidence="9" id="KW-0812">Transmembrane</keyword>
<feature type="transmembrane region" description="Helical" evidence="9">
    <location>
        <begin position="46"/>
        <end position="68"/>
    </location>
</feature>
<name>A0A165DXD9_LACPN</name>
<dbReference type="InterPro" id="IPR036097">
    <property type="entry name" value="HisK_dim/P_sf"/>
</dbReference>
<protein>
    <recommendedName>
        <fullName evidence="3">histidine kinase</fullName>
        <ecNumber evidence="3">2.7.13.3</ecNumber>
    </recommendedName>
</protein>
<dbReference type="InterPro" id="IPR004358">
    <property type="entry name" value="Sig_transdc_His_kin-like_C"/>
</dbReference>
<keyword evidence="4" id="KW-0597">Phosphoprotein</keyword>
<organism evidence="11 13">
    <name type="scientific">Lactiplantibacillus plantarum</name>
    <name type="common">Lactobacillus plantarum</name>
    <dbReference type="NCBI Taxonomy" id="1590"/>
    <lineage>
        <taxon>Bacteria</taxon>
        <taxon>Bacillati</taxon>
        <taxon>Bacillota</taxon>
        <taxon>Bacilli</taxon>
        <taxon>Lactobacillales</taxon>
        <taxon>Lactobacillaceae</taxon>
        <taxon>Lactiplantibacillus</taxon>
    </lineage>
</organism>
<dbReference type="SUPFAM" id="SSF55785">
    <property type="entry name" value="PYP-like sensor domain (PAS domain)"/>
    <property type="match status" value="1"/>
</dbReference>
<dbReference type="InterPro" id="IPR003661">
    <property type="entry name" value="HisK_dim/P_dom"/>
</dbReference>
<dbReference type="InterPro" id="IPR035965">
    <property type="entry name" value="PAS-like_dom_sf"/>
</dbReference>
<feature type="domain" description="Histidine kinase" evidence="10">
    <location>
        <begin position="252"/>
        <end position="471"/>
    </location>
</feature>
<evidence type="ECO:0000313" key="14">
    <source>
        <dbReference type="Proteomes" id="UP000094892"/>
    </source>
</evidence>
<dbReference type="PANTHER" id="PTHR45453:SF1">
    <property type="entry name" value="PHOSPHATE REGULON SENSOR PROTEIN PHOR"/>
    <property type="match status" value="1"/>
</dbReference>
<reference evidence="11 13" key="1">
    <citation type="submission" date="2016-03" db="EMBL/GenBank/DDBJ databases">
        <title>Comparative genomics of 54 Lactobacillus plantarum strains reveals genomic uncoupling from niche constraints.</title>
        <authorList>
            <person name="Martino M.E."/>
        </authorList>
    </citation>
    <scope>NUCLEOTIDE SEQUENCE [LARGE SCALE GENOMIC DNA]</scope>
    <source>
        <strain evidence="11 13">19.1</strain>
    </source>
</reference>
<evidence type="ECO:0000256" key="9">
    <source>
        <dbReference type="SAM" id="Phobius"/>
    </source>
</evidence>
<dbReference type="Gene3D" id="1.10.287.130">
    <property type="match status" value="1"/>
</dbReference>
<dbReference type="SMART" id="SM00388">
    <property type="entry name" value="HisKA"/>
    <property type="match status" value="1"/>
</dbReference>
<evidence type="ECO:0000313" key="11">
    <source>
        <dbReference type="EMBL" id="KZU94174.1"/>
    </source>
</evidence>
<dbReference type="GO" id="GO:0005886">
    <property type="term" value="C:plasma membrane"/>
    <property type="evidence" value="ECO:0007669"/>
    <property type="project" value="TreeGrafter"/>
</dbReference>
<sequence length="476" mass="53556">MATNLWVTAMHNRWQQTTRLLLMENVLLVLIVLVVLQHFSPIKWSWRLVGCLVGAWLVLAVIEGLIAWRQQSERQRTIDRMEAKLRQMSSQQFPPHILLPQSDPLYSLAQAVNQLESYQKSQTRRAELQEKELMMIMRYLPVGVMVIDHRRQVQLSNPAMSELLQVSVNTVAHIYTKDIQLYALTKLIEDTITSGKNQRATITLTPAPNTQVVEASTVYIQGNRSQFQIVLMLYDITEVYMIEQMQDDFVSNASHELKTPITAISGFTETLLSGAKDDPDTLDQFLHIIADESQRLIDLIQDVLSLSRIRAQNTTMLTLAPLAVRPLIEQELAVVQQAIERQHLTINNQVDADLMITSDSQKLSQIIKNLLTNAIKYNRPHGSVTIATMVSHQTWSLIVKDTGIGISADDQQRIFERFYRASPSRSQQLVSGTGLGLAIVQELVNAMHGTIDVVSQRGVGTTMTVTLPLAASASEQ</sequence>
<keyword evidence="9" id="KW-1133">Transmembrane helix</keyword>
<dbReference type="Proteomes" id="UP000076882">
    <property type="component" value="Unassembled WGS sequence"/>
</dbReference>
<dbReference type="InterPro" id="IPR050351">
    <property type="entry name" value="BphY/WalK/GraS-like"/>
</dbReference>
<comment type="catalytic activity">
    <reaction evidence="1">
        <text>ATP + protein L-histidine = ADP + protein N-phospho-L-histidine.</text>
        <dbReference type="EC" id="2.7.13.3"/>
    </reaction>
</comment>
<dbReference type="NCBIfam" id="NF046044">
    <property type="entry name" value="PnpS"/>
    <property type="match status" value="1"/>
</dbReference>
<dbReference type="EMBL" id="LUXM01000033">
    <property type="protein sequence ID" value="KZU94174.1"/>
    <property type="molecule type" value="Genomic_DNA"/>
</dbReference>
<dbReference type="Pfam" id="PF00512">
    <property type="entry name" value="HisKA"/>
    <property type="match status" value="1"/>
</dbReference>
<dbReference type="InterPro" id="IPR036890">
    <property type="entry name" value="HATPase_C_sf"/>
</dbReference>
<proteinExistence type="predicted"/>
<dbReference type="PRINTS" id="PR00344">
    <property type="entry name" value="BCTRLSENSOR"/>
</dbReference>
<dbReference type="InterPro" id="IPR003594">
    <property type="entry name" value="HATPase_dom"/>
</dbReference>
<dbReference type="PATRIC" id="fig|1590.192.peg.666"/>
<reference evidence="12 14" key="2">
    <citation type="submission" date="2016-08" db="EMBL/GenBank/DDBJ databases">
        <title>Genome sequencing of Lactobacillus plantarum JSA22, isolated from fermented soybean paste.</title>
        <authorList>
            <person name="Choi H.S."/>
        </authorList>
    </citation>
    <scope>NUCLEOTIDE SEQUENCE [LARGE SCALE GENOMIC DNA]</scope>
    <source>
        <strain evidence="12 14">JSA22</strain>
    </source>
</reference>
<comment type="caution">
    <text evidence="11">The sequence shown here is derived from an EMBL/GenBank/DDBJ whole genome shotgun (WGS) entry which is preliminary data.</text>
</comment>
<dbReference type="EMBL" id="MCOL01000001">
    <property type="protein sequence ID" value="ODO60792.1"/>
    <property type="molecule type" value="Genomic_DNA"/>
</dbReference>
<evidence type="ECO:0000256" key="7">
    <source>
        <dbReference type="ARBA" id="ARBA00023012"/>
    </source>
</evidence>
<evidence type="ECO:0000256" key="3">
    <source>
        <dbReference type="ARBA" id="ARBA00012438"/>
    </source>
</evidence>